<dbReference type="Proteomes" id="UP001230220">
    <property type="component" value="Unassembled WGS sequence"/>
</dbReference>
<keyword evidence="1" id="KW-0812">Transmembrane</keyword>
<evidence type="ECO:0000256" key="1">
    <source>
        <dbReference type="SAM" id="Phobius"/>
    </source>
</evidence>
<reference evidence="2 3" key="1">
    <citation type="submission" date="2023-07" db="EMBL/GenBank/DDBJ databases">
        <title>Genomic Encyclopedia of Type Strains, Phase IV (KMG-IV): sequencing the most valuable type-strain genomes for metagenomic binning, comparative biology and taxonomic classification.</title>
        <authorList>
            <person name="Goeker M."/>
        </authorList>
    </citation>
    <scope>NUCLEOTIDE SEQUENCE [LARGE SCALE GENOMIC DNA]</scope>
    <source>
        <strain evidence="2 3">DSM 16784</strain>
    </source>
</reference>
<protein>
    <submittedName>
        <fullName evidence="2">ABC-type transport system involved in multi-copper enzyme maturation permease subunit</fullName>
    </submittedName>
</protein>
<evidence type="ECO:0000313" key="2">
    <source>
        <dbReference type="EMBL" id="MDQ0362913.1"/>
    </source>
</evidence>
<feature type="transmembrane region" description="Helical" evidence="1">
    <location>
        <begin position="329"/>
        <end position="347"/>
    </location>
</feature>
<dbReference type="PANTHER" id="PTHR37305:SF1">
    <property type="entry name" value="MEMBRANE PROTEIN"/>
    <property type="match status" value="1"/>
</dbReference>
<name>A0ABU0E7N2_9FIRM</name>
<dbReference type="EMBL" id="JAUSUR010000008">
    <property type="protein sequence ID" value="MDQ0362913.1"/>
    <property type="molecule type" value="Genomic_DNA"/>
</dbReference>
<keyword evidence="1" id="KW-0472">Membrane</keyword>
<feature type="transmembrane region" description="Helical" evidence="1">
    <location>
        <begin position="249"/>
        <end position="277"/>
    </location>
</feature>
<keyword evidence="3" id="KW-1185">Reference proteome</keyword>
<evidence type="ECO:0000313" key="3">
    <source>
        <dbReference type="Proteomes" id="UP001230220"/>
    </source>
</evidence>
<keyword evidence="1" id="KW-1133">Transmembrane helix</keyword>
<accession>A0ABU0E7N2</accession>
<dbReference type="PANTHER" id="PTHR37305">
    <property type="entry name" value="INTEGRAL MEMBRANE PROTEIN-RELATED"/>
    <property type="match status" value="1"/>
</dbReference>
<dbReference type="Pfam" id="PF12679">
    <property type="entry name" value="ABC2_membrane_2"/>
    <property type="match status" value="1"/>
</dbReference>
<dbReference type="RefSeq" id="WP_307411148.1">
    <property type="nucleotide sequence ID" value="NZ_JAUSUR010000008.1"/>
</dbReference>
<gene>
    <name evidence="2" type="ORF">J2S15_003674</name>
</gene>
<feature type="transmembrane region" description="Helical" evidence="1">
    <location>
        <begin position="205"/>
        <end position="223"/>
    </location>
</feature>
<feature type="transmembrane region" description="Helical" evidence="1">
    <location>
        <begin position="21"/>
        <end position="37"/>
    </location>
</feature>
<comment type="caution">
    <text evidence="2">The sequence shown here is derived from an EMBL/GenBank/DDBJ whole genome shotgun (WGS) entry which is preliminary data.</text>
</comment>
<feature type="transmembrane region" description="Helical" evidence="1">
    <location>
        <begin position="297"/>
        <end position="322"/>
    </location>
</feature>
<sequence length="417" mass="48018">MTKKPAIFRYEFLKLIASKRILVTIVAILMLLTYNIYTNYEKDSEFDNILLGDLLYQGEIEASQSDGYIGETYQLIKDGEAQGISRADVVASDAYQQAYAQWEYYDDAYFATYDVVNMVWVSSYFRETEPPVKDPDKWVEAMMIRTEYMLDHIDKGIISYSPEKVQDYERQYDLYKYMYEHEILDYNSPNEVNGLNFLVNLFKDYNILIVFAILAFQMMFSYTSENDNGTYKLLMSSPVSKVRLVIEKIVFNALTSVVIFAFTLLAGFIIASVLGGTGSLEYPQWISGGSVVSTGVYIGYIFITLILVSFLFSALFSLFSVFFSNFENAMIFVGFILIALAFMYLLGITYTDIYYIFPYMYVFPYSFALHLGKLNIPLLGVITVIHLVALVGLNVYVMNHKDFGDFSIFNIKRRRKV</sequence>
<organism evidence="2 3">
    <name type="scientific">Breznakia pachnodae</name>
    <dbReference type="NCBI Taxonomy" id="265178"/>
    <lineage>
        <taxon>Bacteria</taxon>
        <taxon>Bacillati</taxon>
        <taxon>Bacillota</taxon>
        <taxon>Erysipelotrichia</taxon>
        <taxon>Erysipelotrichales</taxon>
        <taxon>Erysipelotrichaceae</taxon>
        <taxon>Breznakia</taxon>
    </lineage>
</organism>
<feature type="transmembrane region" description="Helical" evidence="1">
    <location>
        <begin position="378"/>
        <end position="397"/>
    </location>
</feature>
<proteinExistence type="predicted"/>